<accession>A0AAV7MI89</accession>
<gene>
    <name evidence="3" type="ORF">NDU88_000684</name>
</gene>
<protein>
    <submittedName>
        <fullName evidence="3">Uncharacterized protein</fullName>
    </submittedName>
</protein>
<feature type="coiled-coil region" evidence="1">
    <location>
        <begin position="72"/>
        <end position="128"/>
    </location>
</feature>
<feature type="region of interest" description="Disordered" evidence="2">
    <location>
        <begin position="158"/>
        <end position="191"/>
    </location>
</feature>
<evidence type="ECO:0000313" key="3">
    <source>
        <dbReference type="EMBL" id="KAJ1103257.1"/>
    </source>
</evidence>
<name>A0AAV7MI89_PLEWA</name>
<evidence type="ECO:0000313" key="4">
    <source>
        <dbReference type="Proteomes" id="UP001066276"/>
    </source>
</evidence>
<sequence>MNRSSSCARADRFARAVVGRGTTQGDCAEMQLLGSRNPTTQGRVAVGRTFQYLEFPTKQIETVLGPRETERSKDMRKNRKKKIKELEKVSEKYKETEEGKKSFGELENKLDKHEKEVQQKELKKLNRDKIDCTTGRVYTLSSRFDALYNRQMMDQAKDQYEVPSSVKSSEVSSGDEGPSMAQTKLDFSEET</sequence>
<proteinExistence type="predicted"/>
<keyword evidence="1" id="KW-0175">Coiled coil</keyword>
<evidence type="ECO:0000256" key="1">
    <source>
        <dbReference type="SAM" id="Coils"/>
    </source>
</evidence>
<dbReference type="Proteomes" id="UP001066276">
    <property type="component" value="Chromosome 9"/>
</dbReference>
<evidence type="ECO:0000256" key="2">
    <source>
        <dbReference type="SAM" id="MobiDB-lite"/>
    </source>
</evidence>
<dbReference type="AlphaFoldDB" id="A0AAV7MI89"/>
<organism evidence="3 4">
    <name type="scientific">Pleurodeles waltl</name>
    <name type="common">Iberian ribbed newt</name>
    <dbReference type="NCBI Taxonomy" id="8319"/>
    <lineage>
        <taxon>Eukaryota</taxon>
        <taxon>Metazoa</taxon>
        <taxon>Chordata</taxon>
        <taxon>Craniata</taxon>
        <taxon>Vertebrata</taxon>
        <taxon>Euteleostomi</taxon>
        <taxon>Amphibia</taxon>
        <taxon>Batrachia</taxon>
        <taxon>Caudata</taxon>
        <taxon>Salamandroidea</taxon>
        <taxon>Salamandridae</taxon>
        <taxon>Pleurodelinae</taxon>
        <taxon>Pleurodeles</taxon>
    </lineage>
</organism>
<reference evidence="3" key="1">
    <citation type="journal article" date="2022" name="bioRxiv">
        <title>Sequencing and chromosome-scale assembly of the giantPleurodeles waltlgenome.</title>
        <authorList>
            <person name="Brown T."/>
            <person name="Elewa A."/>
            <person name="Iarovenko S."/>
            <person name="Subramanian E."/>
            <person name="Araus A.J."/>
            <person name="Petzold A."/>
            <person name="Susuki M."/>
            <person name="Suzuki K.-i.T."/>
            <person name="Hayashi T."/>
            <person name="Toyoda A."/>
            <person name="Oliveira C."/>
            <person name="Osipova E."/>
            <person name="Leigh N.D."/>
            <person name="Simon A."/>
            <person name="Yun M.H."/>
        </authorList>
    </citation>
    <scope>NUCLEOTIDE SEQUENCE</scope>
    <source>
        <strain evidence="3">20211129_DDA</strain>
        <tissue evidence="3">Liver</tissue>
    </source>
</reference>
<keyword evidence="4" id="KW-1185">Reference proteome</keyword>
<dbReference type="EMBL" id="JANPWB010000013">
    <property type="protein sequence ID" value="KAJ1103257.1"/>
    <property type="molecule type" value="Genomic_DNA"/>
</dbReference>
<feature type="compositionally biased region" description="Low complexity" evidence="2">
    <location>
        <begin position="161"/>
        <end position="172"/>
    </location>
</feature>
<comment type="caution">
    <text evidence="3">The sequence shown here is derived from an EMBL/GenBank/DDBJ whole genome shotgun (WGS) entry which is preliminary data.</text>
</comment>